<keyword evidence="2" id="KW-0472">Membrane</keyword>
<organism evidence="3 4">
    <name type="scientific">Discostella pseudostelligera</name>
    <dbReference type="NCBI Taxonomy" id="259834"/>
    <lineage>
        <taxon>Eukaryota</taxon>
        <taxon>Sar</taxon>
        <taxon>Stramenopiles</taxon>
        <taxon>Ochrophyta</taxon>
        <taxon>Bacillariophyta</taxon>
        <taxon>Coscinodiscophyceae</taxon>
        <taxon>Thalassiosirophycidae</taxon>
        <taxon>Stephanodiscales</taxon>
        <taxon>Stephanodiscaceae</taxon>
        <taxon>Discostella</taxon>
    </lineage>
</organism>
<protein>
    <recommendedName>
        <fullName evidence="5">Proteasome assembly chaperone 2</fullName>
    </recommendedName>
</protein>
<evidence type="ECO:0008006" key="5">
    <source>
        <dbReference type="Google" id="ProtNLM"/>
    </source>
</evidence>
<sequence>MVSITKRPSSGTNTNATLLICNKKRITDAIIVLVLIGMHCISWVLIVVVSTRRGDLDGDSSEGVGMLDIHNNHPRLRIMQQKHKQEIEKQQHPQQRAKSILVQLEQLSKSIPLSSSSSNARQVETNGAQTANNQQQQTSDRHDGSNSMESKFLSNVRKECIPGRDDSKGEINPTTHRQRECLRHVPAVAIGKHNNGNHNKKNGDAGGLPADEEDRNKQLLPPKPKPRIGLMFPPGYIGQSFAHWIADALNQSRSGITSSAPPNLDIELDILTTSHVPVYGYGKSHGYTKIIRFVTLPLTLATQDAYLHELSSSSSSPTTILSSSGLDSTSLRDALEIMKLGTNNIDMSSPTLTTTDTMGSLLQLILRWHCRLSHVSAHTAMLTLSLEDVLSNPTTVLTNVLSFIWRDDWEWEEDRGSGKHPPIVSSSDGNSRDWNAVADNLVGSHGGSLQNFLDVTSLILNETISLVGGNNEHALLQSIQDAFASEMDRSSGMTVWPCPSFWEGLDEEEDDGTKPTMKKIDHDEHNEMQVLRRIADDMVPNCIDDDPFVRCTVNKDRCEVKRNAKCT</sequence>
<accession>A0ABD3LWJ9</accession>
<keyword evidence="4" id="KW-1185">Reference proteome</keyword>
<reference evidence="3 4" key="1">
    <citation type="submission" date="2024-10" db="EMBL/GenBank/DDBJ databases">
        <title>Updated reference genomes for cyclostephanoid diatoms.</title>
        <authorList>
            <person name="Roberts W.R."/>
            <person name="Alverson A.J."/>
        </authorList>
    </citation>
    <scope>NUCLEOTIDE SEQUENCE [LARGE SCALE GENOMIC DNA]</scope>
    <source>
        <strain evidence="3 4">AJA232-27</strain>
    </source>
</reference>
<proteinExistence type="predicted"/>
<evidence type="ECO:0000256" key="2">
    <source>
        <dbReference type="SAM" id="Phobius"/>
    </source>
</evidence>
<feature type="compositionally biased region" description="Basic and acidic residues" evidence="1">
    <location>
        <begin position="156"/>
        <end position="169"/>
    </location>
</feature>
<gene>
    <name evidence="3" type="ORF">ACHAWU_005629</name>
</gene>
<feature type="transmembrane region" description="Helical" evidence="2">
    <location>
        <begin position="29"/>
        <end position="49"/>
    </location>
</feature>
<evidence type="ECO:0000256" key="1">
    <source>
        <dbReference type="SAM" id="MobiDB-lite"/>
    </source>
</evidence>
<feature type="compositionally biased region" description="Low complexity" evidence="1">
    <location>
        <begin position="128"/>
        <end position="138"/>
    </location>
</feature>
<keyword evidence="2" id="KW-1133">Transmembrane helix</keyword>
<dbReference type="Proteomes" id="UP001530293">
    <property type="component" value="Unassembled WGS sequence"/>
</dbReference>
<evidence type="ECO:0000313" key="4">
    <source>
        <dbReference type="Proteomes" id="UP001530293"/>
    </source>
</evidence>
<name>A0ABD3LWJ9_9STRA</name>
<dbReference type="AlphaFoldDB" id="A0ABD3LWJ9"/>
<comment type="caution">
    <text evidence="3">The sequence shown here is derived from an EMBL/GenBank/DDBJ whole genome shotgun (WGS) entry which is preliminary data.</text>
</comment>
<dbReference type="EMBL" id="JALLBG020000313">
    <property type="protein sequence ID" value="KAL3756125.1"/>
    <property type="molecule type" value="Genomic_DNA"/>
</dbReference>
<keyword evidence="2" id="KW-0812">Transmembrane</keyword>
<evidence type="ECO:0000313" key="3">
    <source>
        <dbReference type="EMBL" id="KAL3756125.1"/>
    </source>
</evidence>
<feature type="region of interest" description="Disordered" evidence="1">
    <location>
        <begin position="112"/>
        <end position="224"/>
    </location>
</feature>